<dbReference type="InterPro" id="IPR013563">
    <property type="entry name" value="Oligopep_ABC_C"/>
</dbReference>
<dbReference type="InterPro" id="IPR027417">
    <property type="entry name" value="P-loop_NTPase"/>
</dbReference>
<dbReference type="EMBL" id="SUVG01000005">
    <property type="protein sequence ID" value="MBE6421512.1"/>
    <property type="molecule type" value="Genomic_DNA"/>
</dbReference>
<feature type="domain" description="ABC transporter" evidence="5">
    <location>
        <begin position="5"/>
        <end position="255"/>
    </location>
</feature>
<dbReference type="AlphaFoldDB" id="A0A928HIW6"/>
<dbReference type="InterPro" id="IPR050319">
    <property type="entry name" value="ABC_transp_ATP-bind"/>
</dbReference>
<keyword evidence="3" id="KW-0547">Nucleotide-binding</keyword>
<evidence type="ECO:0000256" key="4">
    <source>
        <dbReference type="ARBA" id="ARBA00022840"/>
    </source>
</evidence>
<evidence type="ECO:0000313" key="7">
    <source>
        <dbReference type="Proteomes" id="UP000725649"/>
    </source>
</evidence>
<protein>
    <submittedName>
        <fullName evidence="6">ABC transporter ATP-binding protein</fullName>
    </submittedName>
</protein>
<evidence type="ECO:0000259" key="5">
    <source>
        <dbReference type="PROSITE" id="PS50893"/>
    </source>
</evidence>
<dbReference type="Pfam" id="PF08352">
    <property type="entry name" value="oligo_HPY"/>
    <property type="match status" value="1"/>
</dbReference>
<dbReference type="GO" id="GO:0055085">
    <property type="term" value="P:transmembrane transport"/>
    <property type="evidence" value="ECO:0007669"/>
    <property type="project" value="UniProtKB-ARBA"/>
</dbReference>
<comment type="similarity">
    <text evidence="1">Belongs to the ABC transporter superfamily.</text>
</comment>
<proteinExistence type="inferred from homology"/>
<dbReference type="Pfam" id="PF00005">
    <property type="entry name" value="ABC_tran"/>
    <property type="match status" value="1"/>
</dbReference>
<dbReference type="PANTHER" id="PTHR43776:SF7">
    <property type="entry name" value="D,D-DIPEPTIDE TRANSPORT ATP-BINDING PROTEIN DDPF-RELATED"/>
    <property type="match status" value="1"/>
</dbReference>
<keyword evidence="2" id="KW-0813">Transport</keyword>
<dbReference type="SMART" id="SM00382">
    <property type="entry name" value="AAA"/>
    <property type="match status" value="1"/>
</dbReference>
<evidence type="ECO:0000313" key="6">
    <source>
        <dbReference type="EMBL" id="MBE6421512.1"/>
    </source>
</evidence>
<dbReference type="GO" id="GO:0015833">
    <property type="term" value="P:peptide transport"/>
    <property type="evidence" value="ECO:0007669"/>
    <property type="project" value="InterPro"/>
</dbReference>
<evidence type="ECO:0000256" key="2">
    <source>
        <dbReference type="ARBA" id="ARBA00022448"/>
    </source>
</evidence>
<evidence type="ECO:0000256" key="3">
    <source>
        <dbReference type="ARBA" id="ARBA00022741"/>
    </source>
</evidence>
<keyword evidence="4 6" id="KW-0067">ATP-binding</keyword>
<sequence length="268" mass="30014">MTPPVLITDLHKTYSRRPWLLGKETLFPVLKGISLRIEEGRVLGLVGESGCGKSTLCKVLLGIEKPTSGEVLVSGQNVAKLSKKEWKELRREMQVVFQDPYSSLDPRMSVRQLLSEPLDIHGLYEEKAERGKFLLKLLEDVGLSAEHLNRYPHEFSGGQRQRIAIARALALSPRILVADEPVSALDVSVQAQILNLLKHIQRTRRLSMLFVTHDFAVARFLCDDIAVMHQGRIVEQATAAELFTNPQHAYTKKLLAAVPQIPAQKQGE</sequence>
<name>A0A928HIW6_9BACT</name>
<dbReference type="Gene3D" id="3.40.50.300">
    <property type="entry name" value="P-loop containing nucleotide triphosphate hydrolases"/>
    <property type="match status" value="1"/>
</dbReference>
<dbReference type="PROSITE" id="PS50893">
    <property type="entry name" value="ABC_TRANSPORTER_2"/>
    <property type="match status" value="1"/>
</dbReference>
<dbReference type="InterPro" id="IPR003439">
    <property type="entry name" value="ABC_transporter-like_ATP-bd"/>
</dbReference>
<dbReference type="InterPro" id="IPR003593">
    <property type="entry name" value="AAA+_ATPase"/>
</dbReference>
<dbReference type="CDD" id="cd03257">
    <property type="entry name" value="ABC_NikE_OppD_transporters"/>
    <property type="match status" value="1"/>
</dbReference>
<dbReference type="InterPro" id="IPR017871">
    <property type="entry name" value="ABC_transporter-like_CS"/>
</dbReference>
<evidence type="ECO:0000256" key="1">
    <source>
        <dbReference type="ARBA" id="ARBA00005417"/>
    </source>
</evidence>
<reference evidence="6" key="1">
    <citation type="submission" date="2019-04" db="EMBL/GenBank/DDBJ databases">
        <title>Evolution of Biomass-Degrading Anaerobic Consortia Revealed by Metagenomics.</title>
        <authorList>
            <person name="Peng X."/>
        </authorList>
    </citation>
    <scope>NUCLEOTIDE SEQUENCE</scope>
    <source>
        <strain evidence="6">SIG66</strain>
    </source>
</reference>
<accession>A0A928HIW6</accession>
<dbReference type="GO" id="GO:0005524">
    <property type="term" value="F:ATP binding"/>
    <property type="evidence" value="ECO:0007669"/>
    <property type="project" value="UniProtKB-KW"/>
</dbReference>
<dbReference type="Proteomes" id="UP000725649">
    <property type="component" value="Unassembled WGS sequence"/>
</dbReference>
<dbReference type="GO" id="GO:0016887">
    <property type="term" value="F:ATP hydrolysis activity"/>
    <property type="evidence" value="ECO:0007669"/>
    <property type="project" value="InterPro"/>
</dbReference>
<organism evidence="6 7">
    <name type="scientific">Candidatus Avelusimicrobium gallicola</name>
    <dbReference type="NCBI Taxonomy" id="2562704"/>
    <lineage>
        <taxon>Bacteria</taxon>
        <taxon>Pseudomonadati</taxon>
        <taxon>Elusimicrobiota</taxon>
        <taxon>Elusimicrobia</taxon>
        <taxon>Elusimicrobiales</taxon>
        <taxon>Elusimicrobiaceae</taxon>
        <taxon>Candidatus Avelusimicrobium</taxon>
    </lineage>
</organism>
<gene>
    <name evidence="6" type="ORF">E7027_05225</name>
</gene>
<comment type="caution">
    <text evidence="6">The sequence shown here is derived from an EMBL/GenBank/DDBJ whole genome shotgun (WGS) entry which is preliminary data.</text>
</comment>
<dbReference type="PROSITE" id="PS00211">
    <property type="entry name" value="ABC_TRANSPORTER_1"/>
    <property type="match status" value="1"/>
</dbReference>
<dbReference type="FunFam" id="3.40.50.300:FF:000016">
    <property type="entry name" value="Oligopeptide ABC transporter ATP-binding component"/>
    <property type="match status" value="1"/>
</dbReference>
<dbReference type="SUPFAM" id="SSF52540">
    <property type="entry name" value="P-loop containing nucleoside triphosphate hydrolases"/>
    <property type="match status" value="1"/>
</dbReference>
<dbReference type="PANTHER" id="PTHR43776">
    <property type="entry name" value="TRANSPORT ATP-BINDING PROTEIN"/>
    <property type="match status" value="1"/>
</dbReference>